<gene>
    <name evidence="1" type="ordered locus">AM1_1663</name>
</gene>
<proteinExistence type="predicted"/>
<dbReference type="HOGENOM" id="CLU_3338728_0_0_3"/>
<dbReference type="Proteomes" id="UP000000268">
    <property type="component" value="Chromosome"/>
</dbReference>
<reference evidence="1 2" key="1">
    <citation type="journal article" date="2008" name="Proc. Natl. Acad. Sci. U.S.A.">
        <title>Niche adaptation and genome expansion in the chlorophyll d-producing cyanobacterium Acaryochloris marina.</title>
        <authorList>
            <person name="Swingley W.D."/>
            <person name="Chen M."/>
            <person name="Cheung P.C."/>
            <person name="Conrad A.L."/>
            <person name="Dejesa L.C."/>
            <person name="Hao J."/>
            <person name="Honchak B.M."/>
            <person name="Karbach L.E."/>
            <person name="Kurdoglu A."/>
            <person name="Lahiri S."/>
            <person name="Mastrian S.D."/>
            <person name="Miyashita H."/>
            <person name="Page L."/>
            <person name="Ramakrishna P."/>
            <person name="Satoh S."/>
            <person name="Sattley W.M."/>
            <person name="Shimada Y."/>
            <person name="Taylor H.L."/>
            <person name="Tomo T."/>
            <person name="Tsuchiya T."/>
            <person name="Wang Z.T."/>
            <person name="Raymond J."/>
            <person name="Mimuro M."/>
            <person name="Blankenship R.E."/>
            <person name="Touchman J.W."/>
        </authorList>
    </citation>
    <scope>NUCLEOTIDE SEQUENCE [LARGE SCALE GENOMIC DNA]</scope>
    <source>
        <strain evidence="2">MBIC 11017</strain>
    </source>
</reference>
<protein>
    <submittedName>
        <fullName evidence="1">Uncharacterized protein</fullName>
    </submittedName>
</protein>
<keyword evidence="2" id="KW-1185">Reference proteome</keyword>
<evidence type="ECO:0000313" key="2">
    <source>
        <dbReference type="Proteomes" id="UP000000268"/>
    </source>
</evidence>
<organism evidence="1 2">
    <name type="scientific">Acaryochloris marina (strain MBIC 11017)</name>
    <dbReference type="NCBI Taxonomy" id="329726"/>
    <lineage>
        <taxon>Bacteria</taxon>
        <taxon>Bacillati</taxon>
        <taxon>Cyanobacteriota</taxon>
        <taxon>Cyanophyceae</taxon>
        <taxon>Acaryochloridales</taxon>
        <taxon>Acaryochloridaceae</taxon>
        <taxon>Acaryochloris</taxon>
    </lineage>
</organism>
<name>B0CB45_ACAM1</name>
<dbReference type="AlphaFoldDB" id="B0CB45"/>
<accession>B0CB45</accession>
<dbReference type="KEGG" id="amr:AM1_1663"/>
<dbReference type="EMBL" id="CP000828">
    <property type="protein sequence ID" value="ABW26684.1"/>
    <property type="molecule type" value="Genomic_DNA"/>
</dbReference>
<sequence length="37" mass="3860">MKAGVCEEGEGQSDVVLCVLNLNAKHPESTVAFASLI</sequence>
<evidence type="ECO:0000313" key="1">
    <source>
        <dbReference type="EMBL" id="ABW26684.1"/>
    </source>
</evidence>